<dbReference type="Pfam" id="PF07670">
    <property type="entry name" value="Gate"/>
    <property type="match status" value="2"/>
</dbReference>
<organism evidence="16 17">
    <name type="scientific">Clostridium paraputrificum</name>
    <dbReference type="NCBI Taxonomy" id="29363"/>
    <lineage>
        <taxon>Bacteria</taxon>
        <taxon>Bacillati</taxon>
        <taxon>Bacillota</taxon>
        <taxon>Clostridia</taxon>
        <taxon>Eubacteriales</taxon>
        <taxon>Clostridiaceae</taxon>
        <taxon>Clostridium</taxon>
    </lineage>
</organism>
<name>A0A1B8RN14_9CLOT</name>
<accession>A0A1B8RN14</accession>
<protein>
    <recommendedName>
        <fullName evidence="10 13">Ferrous iron transport protein B</fullName>
    </recommendedName>
</protein>
<feature type="transmembrane region" description="Helical" evidence="13">
    <location>
        <begin position="375"/>
        <end position="396"/>
    </location>
</feature>
<keyword evidence="17" id="KW-1185">Reference proteome</keyword>
<dbReference type="PROSITE" id="PS51711">
    <property type="entry name" value="G_FEOB"/>
    <property type="match status" value="1"/>
</dbReference>
<dbReference type="InterPro" id="IPR006073">
    <property type="entry name" value="GTP-bd"/>
</dbReference>
<evidence type="ECO:0000313" key="17">
    <source>
        <dbReference type="Proteomes" id="UP000092714"/>
    </source>
</evidence>
<keyword evidence="12" id="KW-0479">Metal-binding</keyword>
<dbReference type="GO" id="GO:0015093">
    <property type="term" value="F:ferrous iron transmembrane transporter activity"/>
    <property type="evidence" value="ECO:0007669"/>
    <property type="project" value="UniProtKB-UniRule"/>
</dbReference>
<feature type="transmembrane region" description="Helical" evidence="13">
    <location>
        <begin position="423"/>
        <end position="444"/>
    </location>
</feature>
<keyword evidence="13" id="KW-0406">Ion transport</keyword>
<evidence type="ECO:0000256" key="13">
    <source>
        <dbReference type="RuleBase" id="RU362098"/>
    </source>
</evidence>
<evidence type="ECO:0000256" key="1">
    <source>
        <dbReference type="ARBA" id="ARBA00003926"/>
    </source>
</evidence>
<feature type="binding site" evidence="12">
    <location>
        <position position="43"/>
    </location>
    <ligand>
        <name>Mg(2+)</name>
        <dbReference type="ChEBI" id="CHEBI:18420"/>
        <label>2</label>
    </ligand>
</feature>
<feature type="transmembrane region" description="Helical" evidence="13">
    <location>
        <begin position="548"/>
        <end position="570"/>
    </location>
</feature>
<proteinExistence type="inferred from homology"/>
<feature type="transmembrane region" description="Helical" evidence="13">
    <location>
        <begin position="640"/>
        <end position="662"/>
    </location>
</feature>
<feature type="binding site" evidence="11">
    <location>
        <begin position="32"/>
        <end position="39"/>
    </location>
    <ligand>
        <name>GTP</name>
        <dbReference type="ChEBI" id="CHEBI:37565"/>
        <label>1</label>
    </ligand>
</feature>
<evidence type="ECO:0000256" key="4">
    <source>
        <dbReference type="ARBA" id="ARBA00022475"/>
    </source>
</evidence>
<evidence type="ECO:0000256" key="11">
    <source>
        <dbReference type="PIRSR" id="PIRSR603373-1"/>
    </source>
</evidence>
<evidence type="ECO:0000256" key="14">
    <source>
        <dbReference type="SAM" id="Coils"/>
    </source>
</evidence>
<feature type="transmembrane region" description="Helical" evidence="13">
    <location>
        <begin position="488"/>
        <end position="508"/>
    </location>
</feature>
<dbReference type="PRINTS" id="PR00326">
    <property type="entry name" value="GTP1OBG"/>
</dbReference>
<dbReference type="Proteomes" id="UP000092714">
    <property type="component" value="Unassembled WGS sequence"/>
</dbReference>
<evidence type="ECO:0000256" key="10">
    <source>
        <dbReference type="NCBIfam" id="TIGR00437"/>
    </source>
</evidence>
<reference evidence="16 17" key="1">
    <citation type="submission" date="2016-06" db="EMBL/GenBank/DDBJ databases">
        <authorList>
            <person name="Kjaerup R.B."/>
            <person name="Dalgaard T.S."/>
            <person name="Juul-Madsen H.R."/>
        </authorList>
    </citation>
    <scope>NUCLEOTIDE SEQUENCE [LARGE SCALE GENOMIC DNA]</scope>
    <source>
        <strain evidence="16 17">373-A1</strain>
    </source>
</reference>
<keyword evidence="13" id="KW-0408">Iron</keyword>
<comment type="function">
    <text evidence="1 13">Probable transporter of a GTP-driven Fe(2+) uptake system.</text>
</comment>
<feature type="transmembrane region" description="Helical" evidence="13">
    <location>
        <begin position="349"/>
        <end position="368"/>
    </location>
</feature>
<dbReference type="eggNOG" id="COG0370">
    <property type="taxonomic scope" value="Bacteria"/>
</dbReference>
<evidence type="ECO:0000256" key="7">
    <source>
        <dbReference type="ARBA" id="ARBA00022989"/>
    </source>
</evidence>
<feature type="binding site" evidence="11">
    <location>
        <begin position="138"/>
        <end position="141"/>
    </location>
    <ligand>
        <name>GTP</name>
        <dbReference type="ChEBI" id="CHEBI:37565"/>
        <label>1</label>
    </ligand>
</feature>
<dbReference type="RefSeq" id="WP_065254630.1">
    <property type="nucleotide sequence ID" value="NZ_JAQLCW010000008.1"/>
</dbReference>
<evidence type="ECO:0000256" key="2">
    <source>
        <dbReference type="ARBA" id="ARBA00004651"/>
    </source>
</evidence>
<dbReference type="Gene3D" id="1.10.287.1770">
    <property type="match status" value="1"/>
</dbReference>
<dbReference type="OrthoDB" id="9809127at2"/>
<feature type="transmembrane region" description="Helical" evidence="13">
    <location>
        <begin position="307"/>
        <end position="329"/>
    </location>
</feature>
<keyword evidence="6 11" id="KW-0547">Nucleotide-binding</keyword>
<keyword evidence="14" id="KW-0175">Coiled coil</keyword>
<comment type="similarity">
    <text evidence="13">Belongs to the TRAFAC class TrmE-Era-EngA-EngB-Septin-like GTPase superfamily. FeoB GTPase (TC 9.A.8) family.</text>
</comment>
<dbReference type="InterPro" id="IPR041069">
    <property type="entry name" value="FeoB_Cyto"/>
</dbReference>
<dbReference type="InterPro" id="IPR011642">
    <property type="entry name" value="Gate_dom"/>
</dbReference>
<dbReference type="NCBIfam" id="TIGR00437">
    <property type="entry name" value="feoB"/>
    <property type="match status" value="1"/>
</dbReference>
<feature type="transmembrane region" description="Helical" evidence="13">
    <location>
        <begin position="599"/>
        <end position="619"/>
    </location>
</feature>
<dbReference type="PANTHER" id="PTHR43185">
    <property type="entry name" value="FERROUS IRON TRANSPORT PROTEIN B"/>
    <property type="match status" value="1"/>
</dbReference>
<evidence type="ECO:0000256" key="3">
    <source>
        <dbReference type="ARBA" id="ARBA00022448"/>
    </source>
</evidence>
<feature type="domain" description="FeoB-type G" evidence="15">
    <location>
        <begin position="25"/>
        <end position="187"/>
    </location>
</feature>
<dbReference type="SUPFAM" id="SSF52540">
    <property type="entry name" value="P-loop containing nucleoside triphosphate hydrolases"/>
    <property type="match status" value="1"/>
</dbReference>
<keyword evidence="13" id="KW-0410">Iron transport</keyword>
<dbReference type="CDD" id="cd01879">
    <property type="entry name" value="FeoB"/>
    <property type="match status" value="1"/>
</dbReference>
<dbReference type="EMBL" id="MAPZ01000024">
    <property type="protein sequence ID" value="OBY10153.1"/>
    <property type="molecule type" value="Genomic_DNA"/>
</dbReference>
<feature type="coiled-coil region" evidence="14">
    <location>
        <begin position="194"/>
        <end position="221"/>
    </location>
</feature>
<sequence length="707" mass="78203">MGLSKNSTGIGVLSGEKGKVSDDYNYKIGLAGNPNVGKSTVFNALTGLNQHTGNWPGKTVANAEGIFQVNEEKIKVVDLPGTYSLLSNSEEEEIARDYICFENPDLVVVVADATSLERNLNLFYQISEITEKVILCVNLIDEAKKQGIAINEKKLATELNTCVVVTAARQNEGIDELKKKVLEEINKKRDTYSLVKYKETIEEAIENIQAVLSNNENLSNDKKKLRWASVRLLENNEGIVCSLVKKFNISNNSIDKVNKIRKEVNIEKSIEDEIVETLVRDAEEVAKDVVKKKDKYNEFHKKVDKLLVSKVTGIPIMILLLLIVLWITITLANYPSQLLSNMFGNIEVWLRGVLVDSFIPAWISSVLMDGIYVTLAWVISVMLPPMAIFFPMFTLLEDLGYLPRIAFNLDKCFKKCCSCGKQALTMCMGLGCNAAGVIGCRIINSPRERLIAILTNVFMPCNGRFPTLITIASLFIGGSVIGGFTGSLVSALAVTAVIIVGVFMTLITSKILSKTVLKGVPSNFILELPPYRRPQIGKVLVRSLLDRTLYVLGRAVAVAAPAGIVIWVFANVPVGEVSLLAYCADFLQPFANAIGLDGYILMAFILGLPANEIVMPIIIMSYMRATTMLEFDSMIALKELLVANGWTLLTAINMMIICLMHYPCGTTLWTIKKETKSWKWTILSFLIPTIAGIVVCFITTQLWRLIV</sequence>
<dbReference type="InterPro" id="IPR027417">
    <property type="entry name" value="P-loop_NTPase"/>
</dbReference>
<evidence type="ECO:0000256" key="9">
    <source>
        <dbReference type="ARBA" id="ARBA00023136"/>
    </source>
</evidence>
<evidence type="ECO:0000313" key="16">
    <source>
        <dbReference type="EMBL" id="OBY10153.1"/>
    </source>
</evidence>
<comment type="subcellular location">
    <subcellularLocation>
        <location evidence="2 13">Cell membrane</location>
        <topology evidence="2 13">Multi-pass membrane protein</topology>
    </subcellularLocation>
</comment>
<dbReference type="GO" id="GO:0046872">
    <property type="term" value="F:metal ion binding"/>
    <property type="evidence" value="ECO:0007669"/>
    <property type="project" value="UniProtKB-KW"/>
</dbReference>
<gene>
    <name evidence="16" type="ORF">CP373A1_11675</name>
</gene>
<feature type="binding site" evidence="11">
    <location>
        <begin position="78"/>
        <end position="81"/>
    </location>
    <ligand>
        <name>GTP</name>
        <dbReference type="ChEBI" id="CHEBI:37565"/>
        <label>1</label>
    </ligand>
</feature>
<dbReference type="AlphaFoldDB" id="A0A1B8RN14"/>
<evidence type="ECO:0000256" key="5">
    <source>
        <dbReference type="ARBA" id="ARBA00022692"/>
    </source>
</evidence>
<feature type="binding site" evidence="12">
    <location>
        <position position="46"/>
    </location>
    <ligand>
        <name>Mg(2+)</name>
        <dbReference type="ChEBI" id="CHEBI:18420"/>
        <label>2</label>
    </ligand>
</feature>
<dbReference type="InterPro" id="IPR050860">
    <property type="entry name" value="FeoB_GTPase"/>
</dbReference>
<keyword evidence="9 13" id="KW-0472">Membrane</keyword>
<dbReference type="PANTHER" id="PTHR43185:SF2">
    <property type="entry name" value="FERROUS IRON TRANSPORT PROTEIN B"/>
    <property type="match status" value="1"/>
</dbReference>
<dbReference type="InterPro" id="IPR011640">
    <property type="entry name" value="Fe2_transport_prot_B_C"/>
</dbReference>
<keyword evidence="4" id="KW-1003">Cell membrane</keyword>
<feature type="binding site" evidence="12">
    <location>
        <position position="44"/>
    </location>
    <ligand>
        <name>Mg(2+)</name>
        <dbReference type="ChEBI" id="CHEBI:18420"/>
        <label>2</label>
    </ligand>
</feature>
<keyword evidence="7 13" id="KW-1133">Transmembrane helix</keyword>
<evidence type="ECO:0000256" key="8">
    <source>
        <dbReference type="ARBA" id="ARBA00023134"/>
    </source>
</evidence>
<keyword evidence="8 11" id="KW-0342">GTP-binding</keyword>
<dbReference type="Pfam" id="PF02421">
    <property type="entry name" value="FeoB_N"/>
    <property type="match status" value="1"/>
</dbReference>
<evidence type="ECO:0000259" key="15">
    <source>
        <dbReference type="PROSITE" id="PS51711"/>
    </source>
</evidence>
<keyword evidence="3 13" id="KW-0813">Transport</keyword>
<dbReference type="InterPro" id="IPR003373">
    <property type="entry name" value="Fe2_transport_prot-B"/>
</dbReference>
<dbReference type="Gene3D" id="3.40.50.300">
    <property type="entry name" value="P-loop containing nucleotide triphosphate hydrolases"/>
    <property type="match status" value="1"/>
</dbReference>
<comment type="caution">
    <text evidence="16">The sequence shown here is derived from an EMBL/GenBank/DDBJ whole genome shotgun (WGS) entry which is preliminary data.</text>
</comment>
<dbReference type="GO" id="GO:0005525">
    <property type="term" value="F:GTP binding"/>
    <property type="evidence" value="ECO:0007669"/>
    <property type="project" value="UniProtKB-KW"/>
</dbReference>
<dbReference type="InterPro" id="IPR030389">
    <property type="entry name" value="G_FEOB_dom"/>
</dbReference>
<dbReference type="GO" id="GO:0005886">
    <property type="term" value="C:plasma membrane"/>
    <property type="evidence" value="ECO:0007669"/>
    <property type="project" value="UniProtKB-SubCell"/>
</dbReference>
<keyword evidence="5 13" id="KW-0812">Transmembrane</keyword>
<dbReference type="Pfam" id="PF07664">
    <property type="entry name" value="FeoB_C"/>
    <property type="match status" value="1"/>
</dbReference>
<keyword evidence="12" id="KW-0460">Magnesium</keyword>
<dbReference type="Pfam" id="PF17910">
    <property type="entry name" value="FeoB_Cyto"/>
    <property type="match status" value="1"/>
</dbReference>
<feature type="binding site" evidence="12">
    <location>
        <position position="47"/>
    </location>
    <ligand>
        <name>Mg(2+)</name>
        <dbReference type="ChEBI" id="CHEBI:18420"/>
        <label>2</label>
    </ligand>
</feature>
<evidence type="ECO:0000256" key="6">
    <source>
        <dbReference type="ARBA" id="ARBA00022741"/>
    </source>
</evidence>
<evidence type="ECO:0000256" key="12">
    <source>
        <dbReference type="PIRSR" id="PIRSR603373-2"/>
    </source>
</evidence>
<feature type="transmembrane region" description="Helical" evidence="13">
    <location>
        <begin position="465"/>
        <end position="482"/>
    </location>
</feature>
<feature type="transmembrane region" description="Helical" evidence="13">
    <location>
        <begin position="682"/>
        <end position="703"/>
    </location>
</feature>